<dbReference type="GO" id="GO:0043139">
    <property type="term" value="F:5'-3' DNA helicase activity"/>
    <property type="evidence" value="ECO:0007669"/>
    <property type="project" value="TreeGrafter"/>
</dbReference>
<dbReference type="Gene3D" id="3.40.50.300">
    <property type="entry name" value="P-loop containing nucleotide triphosphate hydrolases"/>
    <property type="match status" value="3"/>
</dbReference>
<dbReference type="Pfam" id="PF13195">
    <property type="entry name" value="DUF4011"/>
    <property type="match status" value="1"/>
</dbReference>
<dbReference type="PANTHER" id="PTHR43788">
    <property type="entry name" value="DNA2/NAM7 HELICASE FAMILY MEMBER"/>
    <property type="match status" value="1"/>
</dbReference>
<feature type="domain" description="Restriction endonuclease type II-like" evidence="2">
    <location>
        <begin position="1085"/>
        <end position="1178"/>
    </location>
</feature>
<gene>
    <name evidence="3" type="ORF">GGG17_02830</name>
</gene>
<dbReference type="InterPro" id="IPR027417">
    <property type="entry name" value="P-loop_NTPase"/>
</dbReference>
<keyword evidence="3" id="KW-0547">Nucleotide-binding</keyword>
<dbReference type="InterPro" id="IPR050534">
    <property type="entry name" value="Coronavir_polyprotein_1ab"/>
</dbReference>
<evidence type="ECO:0000256" key="1">
    <source>
        <dbReference type="SAM" id="MobiDB-lite"/>
    </source>
</evidence>
<organism evidence="3 4">
    <name type="scientific">Arsenicicoccus cauae</name>
    <dbReference type="NCBI Taxonomy" id="2663847"/>
    <lineage>
        <taxon>Bacteria</taxon>
        <taxon>Bacillati</taxon>
        <taxon>Actinomycetota</taxon>
        <taxon>Actinomycetes</taxon>
        <taxon>Micrococcales</taxon>
        <taxon>Intrasporangiaceae</taxon>
        <taxon>Arsenicicoccus</taxon>
    </lineage>
</organism>
<dbReference type="RefSeq" id="WP_154592280.1">
    <property type="nucleotide sequence ID" value="NZ_WLVL01000016.1"/>
</dbReference>
<evidence type="ECO:0000313" key="4">
    <source>
        <dbReference type="Proteomes" id="UP000431092"/>
    </source>
</evidence>
<feature type="region of interest" description="Disordered" evidence="1">
    <location>
        <begin position="1185"/>
        <end position="1207"/>
    </location>
</feature>
<evidence type="ECO:0000313" key="3">
    <source>
        <dbReference type="EMBL" id="MTB70923.1"/>
    </source>
</evidence>
<dbReference type="PANTHER" id="PTHR43788:SF8">
    <property type="entry name" value="DNA-BINDING PROTEIN SMUBP-2"/>
    <property type="match status" value="1"/>
</dbReference>
<dbReference type="AlphaFoldDB" id="A0A6I3IE42"/>
<keyword evidence="3" id="KW-0347">Helicase</keyword>
<comment type="caution">
    <text evidence="3">The sequence shown here is derived from an EMBL/GenBank/DDBJ whole genome shotgun (WGS) entry which is preliminary data.</text>
</comment>
<keyword evidence="3" id="KW-0378">Hydrolase</keyword>
<dbReference type="InterPro" id="IPR011335">
    <property type="entry name" value="Restrct_endonuc-II-like"/>
</dbReference>
<sequence length="1207" mass="127839">MTSAPPAATPPTDVPDPVAAAVARWRRELVEAGGPNSLLWRPADQRGRLELTHAHPAGLAIFLSGRDAKLSDLHREPRALAEAVVAARRLRATAEDLWEQRGLATCFLAAGMATWQTSGGAGRVPSAPVFLRPCELRPRDLAQTDFDLVVSRTVELNPALVELVRAELGVELDGRGLAESSWGRNGFDPEPAYRELLRRCSGLPGFTIERRLGVALLPYAKLGMVADLAGTTVAEHAVVRALAGDPAALRPPTGEPAAGVSLPLVLPVDEHQRAALEAIGAGDDVVVQGAPGTGMTQVVAAAVAGLAGQGRSVLLVSHARSAITAVQERLAQAGLDLVVEAHDGPDLRHEHEPLTAATPAEPVQATAATTRDHHAVTERLQGHLVALHQARHPWGVSAFQAQGAMVELSQVDPPPRSRVRLAGDDLAHLTPQRLDVATRELVQVAEDGAWLTHQGADPWRAARITTPAEADAALAACERLDGDRGLTRLTSLVDALCREVGLPRASSVRGLGQDLDLVSGVRATLDAFVPEVFDAPLPEMLAATSTAYRTEHDTGVGPWRRQGLRRDARRLVRPGPGPTDLHDALATAHDQVTRWRERAGAASRPTVPHGIDEARAAHRAVVADLEALEPVLATTVDGAGLLDLPVETALARVRELLRGRRRLAVLPLVTTTLDGLRAQGLGPLVEDLAARRVPAAQVASEVRHVWWSSVLDEVRRTDPHYGAHDGTALDADAAGLRRLDALALRERAAAVATAVGDARPCWATSPHEVASLLPVGVAVDTVIVLEASQLSVAQAVSALSRGRQVVVCGDQHQLPPGDVSVTVPDPARRDDDVQADQRATSVLSSLAEILPVHTLATAHRGVDDRVALAVDRRLHGQDPVVVPLASTAPRVQLELVDQDRMPQPPRGEAPVTTAAEVDRVVRLVVAHARSTPERSLGVVTFDPAHADAITAGLRQQLASLDLTDASRRFFAGSAREPLWIKPVDQVQGRTRDDVIVAVGYALDEAGQAGHRFGALALGAGERRAALAVTRARQRLVLVSSVTAEQLRQVGAGSAGVELLAEVLQLAGMPAGPVPSLGGLSDPVTRELAGRLRQAGLAVTERAGRGAGAVELAVRDPRAVRGVALAVESDGVDYARGGGPVDRDVLRPELLRRAGWEPLRVWTADVFTAPERVVARIVDAAHGRWDDGSEARDARAKARDAGSDEARR</sequence>
<name>A0A6I3IE42_9MICO</name>
<dbReference type="InterPro" id="IPR025103">
    <property type="entry name" value="DUF4011"/>
</dbReference>
<dbReference type="InterPro" id="IPR049468">
    <property type="entry name" value="Restrct_endonuc-II-like_dom"/>
</dbReference>
<keyword evidence="3" id="KW-0067">ATP-binding</keyword>
<keyword evidence="4" id="KW-1185">Reference proteome</keyword>
<dbReference type="Pfam" id="PF18741">
    <property type="entry name" value="MTES_1575"/>
    <property type="match status" value="1"/>
</dbReference>
<protein>
    <submittedName>
        <fullName evidence="3">DNA helicase</fullName>
    </submittedName>
</protein>
<dbReference type="Proteomes" id="UP000431092">
    <property type="component" value="Unassembled WGS sequence"/>
</dbReference>
<dbReference type="EMBL" id="WLVL01000016">
    <property type="protein sequence ID" value="MTB70923.1"/>
    <property type="molecule type" value="Genomic_DNA"/>
</dbReference>
<evidence type="ECO:0000259" key="2">
    <source>
        <dbReference type="Pfam" id="PF18741"/>
    </source>
</evidence>
<proteinExistence type="predicted"/>
<dbReference type="SUPFAM" id="SSF52980">
    <property type="entry name" value="Restriction endonuclease-like"/>
    <property type="match status" value="1"/>
</dbReference>
<accession>A0A6I3IE42</accession>
<reference evidence="3 4" key="1">
    <citation type="submission" date="2019-11" db="EMBL/GenBank/DDBJ databases">
        <title>Whole genome sequencing identifies a novel species of the genus Arsenicicoccus isolated from human blood.</title>
        <authorList>
            <person name="Jeong J.H."/>
            <person name="Kweon O.J."/>
            <person name="Kim H.R."/>
            <person name="Kim T.-H."/>
            <person name="Ha S.-M."/>
            <person name="Lee M.-K."/>
        </authorList>
    </citation>
    <scope>NUCLEOTIDE SEQUENCE [LARGE SCALE GENOMIC DNA]</scope>
    <source>
        <strain evidence="3 4">MKL-02</strain>
    </source>
</reference>
<dbReference type="SUPFAM" id="SSF52540">
    <property type="entry name" value="P-loop containing nucleoside triphosphate hydrolases"/>
    <property type="match status" value="1"/>
</dbReference>